<reference evidence="2 3" key="1">
    <citation type="submission" date="2018-12" db="EMBL/GenBank/DDBJ databases">
        <authorList>
            <consortium name="Pathogen Informatics"/>
        </authorList>
    </citation>
    <scope>NUCLEOTIDE SEQUENCE [LARGE SCALE GENOMIC DNA]</scope>
    <source>
        <strain evidence="2 3">NCTC10047</strain>
    </source>
</reference>
<dbReference type="EMBL" id="LR134156">
    <property type="protein sequence ID" value="VEA74315.1"/>
    <property type="molecule type" value="Genomic_DNA"/>
</dbReference>
<keyword evidence="1" id="KW-0472">Membrane</keyword>
<evidence type="ECO:0000313" key="2">
    <source>
        <dbReference type="EMBL" id="VEA74315.1"/>
    </source>
</evidence>
<sequence length="45" mass="4826">MITSLVLIETIALIAICLTVGKIVAQLLAERCLNCRSSFACFLLG</sequence>
<accession>A0A3S5DFQ5</accession>
<dbReference type="Proteomes" id="UP000275676">
    <property type="component" value="Chromosome"/>
</dbReference>
<dbReference type="AlphaFoldDB" id="A0A3S5DFQ5"/>
<protein>
    <submittedName>
        <fullName evidence="2">Glutamate permease</fullName>
    </submittedName>
</protein>
<keyword evidence="1" id="KW-0812">Transmembrane</keyword>
<keyword evidence="1" id="KW-1133">Transmembrane helix</keyword>
<evidence type="ECO:0000313" key="3">
    <source>
        <dbReference type="Proteomes" id="UP000275676"/>
    </source>
</evidence>
<evidence type="ECO:0000256" key="1">
    <source>
        <dbReference type="SAM" id="Phobius"/>
    </source>
</evidence>
<proteinExistence type="predicted"/>
<gene>
    <name evidence="2" type="primary">gltS_2</name>
    <name evidence="2" type="ORF">NCTC10047_00094</name>
</gene>
<feature type="transmembrane region" description="Helical" evidence="1">
    <location>
        <begin position="6"/>
        <end position="29"/>
    </location>
</feature>
<name>A0A3S5DFQ5_SALER</name>
<organism evidence="2 3">
    <name type="scientific">Salmonella enterica subsp. arizonae</name>
    <dbReference type="NCBI Taxonomy" id="59203"/>
    <lineage>
        <taxon>Bacteria</taxon>
        <taxon>Pseudomonadati</taxon>
        <taxon>Pseudomonadota</taxon>
        <taxon>Gammaproteobacteria</taxon>
        <taxon>Enterobacterales</taxon>
        <taxon>Enterobacteriaceae</taxon>
        <taxon>Salmonella</taxon>
    </lineage>
</organism>